<comment type="caution">
    <text evidence="1">The sequence shown here is derived from an EMBL/GenBank/DDBJ whole genome shotgun (WGS) entry which is preliminary data.</text>
</comment>
<sequence>MEDVSFLLQIFAQLLEVEDFAVEHQYQISVGTVHRLFSVIGKIDDAQAAEA</sequence>
<protein>
    <submittedName>
        <fullName evidence="1">Uncharacterized protein</fullName>
    </submittedName>
</protein>
<evidence type="ECO:0000313" key="1">
    <source>
        <dbReference type="EMBL" id="MPM74680.1"/>
    </source>
</evidence>
<proteinExistence type="predicted"/>
<organism evidence="1">
    <name type="scientific">bioreactor metagenome</name>
    <dbReference type="NCBI Taxonomy" id="1076179"/>
    <lineage>
        <taxon>unclassified sequences</taxon>
        <taxon>metagenomes</taxon>
        <taxon>ecological metagenomes</taxon>
    </lineage>
</organism>
<reference evidence="1" key="1">
    <citation type="submission" date="2019-08" db="EMBL/GenBank/DDBJ databases">
        <authorList>
            <person name="Kucharzyk K."/>
            <person name="Murdoch R.W."/>
            <person name="Higgins S."/>
            <person name="Loffler F."/>
        </authorList>
    </citation>
    <scope>NUCLEOTIDE SEQUENCE</scope>
</reference>
<gene>
    <name evidence="1" type="ORF">SDC9_121669</name>
</gene>
<accession>A0A645CCM3</accession>
<name>A0A645CCM3_9ZZZZ</name>
<dbReference type="EMBL" id="VSSQ01026122">
    <property type="protein sequence ID" value="MPM74680.1"/>
    <property type="molecule type" value="Genomic_DNA"/>
</dbReference>
<dbReference type="AlphaFoldDB" id="A0A645CCM3"/>